<evidence type="ECO:0000256" key="9">
    <source>
        <dbReference type="ARBA" id="ARBA00022604"/>
    </source>
</evidence>
<evidence type="ECO:0000256" key="5">
    <source>
        <dbReference type="ARBA" id="ARBA00012551"/>
    </source>
</evidence>
<dbReference type="GO" id="GO:0005730">
    <property type="term" value="C:nucleolus"/>
    <property type="evidence" value="ECO:0007669"/>
    <property type="project" value="UniProtKB-SubCell"/>
</dbReference>
<dbReference type="Pfam" id="PF07767">
    <property type="entry name" value="Nop53"/>
    <property type="match status" value="1"/>
</dbReference>
<feature type="compositionally biased region" description="Basic and acidic residues" evidence="17">
    <location>
        <begin position="1336"/>
        <end position="1346"/>
    </location>
</feature>
<evidence type="ECO:0000256" key="8">
    <source>
        <dbReference type="ARBA" id="ARBA00022517"/>
    </source>
</evidence>
<dbReference type="InterPro" id="IPR001650">
    <property type="entry name" value="Helicase_C-like"/>
</dbReference>
<organism evidence="20 21">
    <name type="scientific">Eragrostis curvula</name>
    <name type="common">weeping love grass</name>
    <dbReference type="NCBI Taxonomy" id="38414"/>
    <lineage>
        <taxon>Eukaryota</taxon>
        <taxon>Viridiplantae</taxon>
        <taxon>Streptophyta</taxon>
        <taxon>Embryophyta</taxon>
        <taxon>Tracheophyta</taxon>
        <taxon>Spermatophyta</taxon>
        <taxon>Magnoliopsida</taxon>
        <taxon>Liliopsida</taxon>
        <taxon>Poales</taxon>
        <taxon>Poaceae</taxon>
        <taxon>PACMAD clade</taxon>
        <taxon>Chloridoideae</taxon>
        <taxon>Eragrostideae</taxon>
        <taxon>Eragrostidinae</taxon>
        <taxon>Eragrostis</taxon>
    </lineage>
</organism>
<dbReference type="GO" id="GO:0016787">
    <property type="term" value="F:hydrolase activity"/>
    <property type="evidence" value="ECO:0007669"/>
    <property type="project" value="UniProtKB-KW"/>
</dbReference>
<keyword evidence="14" id="KW-0156">Chromatin regulator</keyword>
<dbReference type="Gene3D" id="3.40.50.10810">
    <property type="entry name" value="Tandem AAA-ATPase domain"/>
    <property type="match status" value="1"/>
</dbReference>
<feature type="compositionally biased region" description="Acidic residues" evidence="17">
    <location>
        <begin position="1442"/>
        <end position="1456"/>
    </location>
</feature>
<keyword evidence="10" id="KW-0547">Nucleotide-binding</keyword>
<accession>A0A5J9U2R2</accession>
<keyword evidence="21" id="KW-1185">Reference proteome</keyword>
<feature type="region of interest" description="Disordered" evidence="17">
    <location>
        <begin position="1442"/>
        <end position="1466"/>
    </location>
</feature>
<dbReference type="EC" id="3.6.4.12" evidence="5"/>
<dbReference type="PROSITE" id="PS51192">
    <property type="entry name" value="HELICASE_ATP_BIND_1"/>
    <property type="match status" value="1"/>
</dbReference>
<dbReference type="InterPro" id="IPR038718">
    <property type="entry name" value="SNF2-like_sf"/>
</dbReference>
<evidence type="ECO:0000256" key="15">
    <source>
        <dbReference type="ARBA" id="ARBA00023242"/>
    </source>
</evidence>
<evidence type="ECO:0000259" key="19">
    <source>
        <dbReference type="PROSITE" id="PS51194"/>
    </source>
</evidence>
<feature type="compositionally biased region" description="Low complexity" evidence="17">
    <location>
        <begin position="361"/>
        <end position="377"/>
    </location>
</feature>
<feature type="compositionally biased region" description="Polar residues" evidence="17">
    <location>
        <begin position="1116"/>
        <end position="1132"/>
    </location>
</feature>
<evidence type="ECO:0000313" key="21">
    <source>
        <dbReference type="Proteomes" id="UP000324897"/>
    </source>
</evidence>
<dbReference type="InterPro" id="IPR029295">
    <property type="entry name" value="SnAC"/>
</dbReference>
<dbReference type="Pfam" id="PF00176">
    <property type="entry name" value="SNF2-rel_dom"/>
    <property type="match status" value="1"/>
</dbReference>
<dbReference type="FunFam" id="3.40.50.300:FF:000755">
    <property type="entry name" value="Probable ATP-dependent DNA helicase CHR12"/>
    <property type="match status" value="1"/>
</dbReference>
<evidence type="ECO:0000256" key="4">
    <source>
        <dbReference type="ARBA" id="ARBA00008838"/>
    </source>
</evidence>
<keyword evidence="7" id="KW-0217">Developmental protein</keyword>
<dbReference type="PANTHER" id="PTHR10799">
    <property type="entry name" value="SNF2/RAD54 HELICASE FAMILY"/>
    <property type="match status" value="1"/>
</dbReference>
<feature type="compositionally biased region" description="Basic and acidic residues" evidence="17">
    <location>
        <begin position="61"/>
        <end position="73"/>
    </location>
</feature>
<feature type="region of interest" description="Disordered" evidence="17">
    <location>
        <begin position="1263"/>
        <end position="1369"/>
    </location>
</feature>
<feature type="compositionally biased region" description="Basic residues" evidence="17">
    <location>
        <begin position="1297"/>
        <end position="1307"/>
    </location>
</feature>
<gene>
    <name evidence="20" type="ORF">EJB05_33944</name>
</gene>
<sequence>MAASVDAAAAPVAPAFEEAGDAVEQARTLIGALNLLSRNLPLPPSVLRAVSSIYHDGGAAGEEKEVAVDGDAEKEGDEETPVADAAGEGNAAADGAAEGATLMEELEDAFKNQRTPISYSELAALKEGRFNASIQHRLAELEGLPSTRGEDMQMKCLLELYGLKLLDLQKKVRSDISSEYWLHKKCAYPDRQLFDWGMMRIQYPFTMYGIGDSFLMDSDDVQRKKRFTERISRLEEEEKNQADMRKRKFFTEILNATREHQVQLGTTHKQRKQRNDGVLAWHVRARQRISRLEKTRMVALKNGDQEAYMRMVEESKNERLKMLLDKTNELLEGIGKAVQRQKDAEHVSHPEVSEVPKGSESENISGIKSESSGGSPSDNDADPPESANESKFNAGRRLDSTVHSIEEKVTEQPSALEGGELRPYQLEGLQWMLSLFNNNLNGILADEMGLGKTIQTIAFIAYLLEKKEVTGPHLIIAPKAVLPNWSIEFKTWAPSIGAILYDGRPDERKALREIYFEGLQFNVLLTHYDLILKDKKFLKKVHWHYLIVDEGHRLKNHECALAQTLVSGYQIRRRLLLTGTPIQNSLRELWSLLNFILPNIFNSSQNFEEWFNAPFTCDVSLNDEEQLLIIHRLHQVLRPFLLRRKKDEVEKFLPVKTQVILKCDLSAWQKTYYEQVMSRERVALGSGLRSKALQNLSMQLRKCCNHPYLFVEHYNMYQREEIVRASGKFELLDRLLPKLQRAGHRVLLFSQMTKLLDILEVYLQMYSFKYMRLDGSTKTEERGKLLADFNKKDSEYFLFLLSTRAGGLGLNLQTADTVIIFDSDWNPQMDQQAEDRAHRIGQKNEVRVFVLVSVGSIEEEILERAKQKMGIDAKVIQAGLFNTTSTAQDRRAMLQEILRKGTSSLGTDIPSEREINRLAARNEHEFWLFEKMDEERRQRENYKSRLMDGNEVPDWVFAKSNEPTKKTLADEYQEILAGSKRRRKEVVYSDSLGDQWMKSEDGFEDIPKMTPRAKRTAYSSDLQGVDVGERRKRQRSLEISADGASNPTWTPERGMTRVSSYSKDENEDDGDDEVITSSLQQGSSFTWKTLGRKRAVFAATVFVKGPIPEAPLASDPTFTPHQTLTPHKNTSRPLPASLPPQTSSAPFTSPLDCFPPPRAAAAAAAVMGKASKGSRKGKKAWRANISTDDIDDFFEKQTRDAHAGAAAIHTLPSDSLFFVDKPAASASTSASGTSTKDIPVKRKIEKKREKVLYHESMLKRNPFVQPVPSSVASKKDKKKTMKKDEDSPVPSSVVSKKDKKAKKKGKKKLQETNEQKIVPMDDDSAEKNLNVSGGDGKGDSKGGKDDESVENNLDIWGGDGKGDAKARKRSVTTTSVIPAVEVEPPGCSFNPPVEAHQDSLAQAVADEMRKIYAKELGPKPVPLIVPGEAITEEDKFFLDADDGDEDVEEGEGDQDADVLAGQRKNKTKRVTRVELNKRARRKERLKAEEEAKKKESLSKEIDSLPNIIVEIAKEDEEKQKRRIRRTVTKEERLKSGPPRLGRHKFEPAPVQVLLTEEISGSLRKLKGCCNLARDRYKSIEKRGILAPSKRISLP</sequence>
<evidence type="ECO:0000256" key="3">
    <source>
        <dbReference type="ARBA" id="ARBA00008708"/>
    </source>
</evidence>
<dbReference type="Gramene" id="TVU17884">
    <property type="protein sequence ID" value="TVU17884"/>
    <property type="gene ID" value="EJB05_33944"/>
</dbReference>
<feature type="region of interest" description="Disordered" evidence="17">
    <location>
        <begin position="1519"/>
        <end position="1546"/>
    </location>
</feature>
<evidence type="ECO:0000256" key="1">
    <source>
        <dbReference type="ARBA" id="ARBA00004604"/>
    </source>
</evidence>
<dbReference type="GO" id="GO:0042393">
    <property type="term" value="F:histone binding"/>
    <property type="evidence" value="ECO:0007669"/>
    <property type="project" value="InterPro"/>
</dbReference>
<dbReference type="SUPFAM" id="SSF52540">
    <property type="entry name" value="P-loop containing nucleoside triphosphate hydrolases"/>
    <property type="match status" value="2"/>
</dbReference>
<dbReference type="SMART" id="SM00487">
    <property type="entry name" value="DEXDc"/>
    <property type="match status" value="1"/>
</dbReference>
<dbReference type="GO" id="GO:0005524">
    <property type="term" value="F:ATP binding"/>
    <property type="evidence" value="ECO:0007669"/>
    <property type="project" value="UniProtKB-KW"/>
</dbReference>
<dbReference type="PROSITE" id="PS51194">
    <property type="entry name" value="HELICASE_CTER"/>
    <property type="match status" value="1"/>
</dbReference>
<keyword evidence="15" id="KW-0539">Nucleus</keyword>
<evidence type="ECO:0000256" key="11">
    <source>
        <dbReference type="ARBA" id="ARBA00022801"/>
    </source>
</evidence>
<comment type="similarity">
    <text evidence="3">Belongs to the helicase family.</text>
</comment>
<dbReference type="EMBL" id="RWGY01000029">
    <property type="protein sequence ID" value="TVU17884.1"/>
    <property type="molecule type" value="Genomic_DNA"/>
</dbReference>
<feature type="region of interest" description="Disordered" evidence="17">
    <location>
        <begin position="60"/>
        <end position="95"/>
    </location>
</feature>
<dbReference type="SMART" id="SM00490">
    <property type="entry name" value="HELICc"/>
    <property type="match status" value="1"/>
</dbReference>
<evidence type="ECO:0000256" key="2">
    <source>
        <dbReference type="ARBA" id="ARBA00004642"/>
    </source>
</evidence>
<feature type="domain" description="Helicase C-terminal" evidence="19">
    <location>
        <begin position="731"/>
        <end position="892"/>
    </location>
</feature>
<dbReference type="InterPro" id="IPR014001">
    <property type="entry name" value="Helicase_ATP-bd"/>
</dbReference>
<feature type="compositionally biased region" description="Acidic residues" evidence="17">
    <location>
        <begin position="1065"/>
        <end position="1074"/>
    </location>
</feature>
<evidence type="ECO:0000256" key="17">
    <source>
        <dbReference type="SAM" id="MobiDB-lite"/>
    </source>
</evidence>
<dbReference type="GO" id="GO:0003678">
    <property type="term" value="F:DNA helicase activity"/>
    <property type="evidence" value="ECO:0007669"/>
    <property type="project" value="UniProtKB-EC"/>
</dbReference>
<feature type="region of interest" description="Disordered" evidence="17">
    <location>
        <begin position="1112"/>
        <end position="1146"/>
    </location>
</feature>
<evidence type="ECO:0000256" key="7">
    <source>
        <dbReference type="ARBA" id="ARBA00022473"/>
    </source>
</evidence>
<dbReference type="Gene3D" id="3.40.50.300">
    <property type="entry name" value="P-loop containing nucleotide triphosphate hydrolases"/>
    <property type="match status" value="1"/>
</dbReference>
<dbReference type="FunFam" id="3.40.50.10810:FF:000016">
    <property type="entry name" value="Chromatin structure-remodeling complex protein SYD"/>
    <property type="match status" value="1"/>
</dbReference>
<feature type="region of interest" description="Disordered" evidence="17">
    <location>
        <begin position="1011"/>
        <end position="1074"/>
    </location>
</feature>
<comment type="caution">
    <text evidence="20">The sequence shown here is derived from an EMBL/GenBank/DDBJ whole genome shotgun (WGS) entry which is preliminary data.</text>
</comment>
<dbReference type="InterPro" id="IPR011687">
    <property type="entry name" value="Nop53/GLTSCR2"/>
</dbReference>
<reference evidence="20 21" key="1">
    <citation type="journal article" date="2019" name="Sci. Rep.">
        <title>A high-quality genome of Eragrostis curvula grass provides insights into Poaceae evolution and supports new strategies to enhance forage quality.</title>
        <authorList>
            <person name="Carballo J."/>
            <person name="Santos B.A.C.M."/>
            <person name="Zappacosta D."/>
            <person name="Garbus I."/>
            <person name="Selva J.P."/>
            <person name="Gallo C.A."/>
            <person name="Diaz A."/>
            <person name="Albertini E."/>
            <person name="Caccamo M."/>
            <person name="Echenique V."/>
        </authorList>
    </citation>
    <scope>NUCLEOTIDE SEQUENCE [LARGE SCALE GENOMIC DNA]</scope>
    <source>
        <strain evidence="21">cv. Victoria</strain>
        <tissue evidence="20">Leaf</tissue>
    </source>
</reference>
<dbReference type="InterPro" id="IPR049730">
    <property type="entry name" value="SNF2/RAD54-like_C"/>
</dbReference>
<evidence type="ECO:0000256" key="10">
    <source>
        <dbReference type="ARBA" id="ARBA00022741"/>
    </source>
</evidence>
<keyword evidence="8" id="KW-0690">Ribosome biogenesis</keyword>
<feature type="region of interest" description="Disordered" evidence="17">
    <location>
        <begin position="339"/>
        <end position="397"/>
    </location>
</feature>
<name>A0A5J9U2R2_9POAL</name>
<dbReference type="GO" id="GO:0006325">
    <property type="term" value="P:chromatin organization"/>
    <property type="evidence" value="ECO:0007669"/>
    <property type="project" value="UniProtKB-KW"/>
</dbReference>
<keyword evidence="9" id="KW-0341">Growth regulation</keyword>
<feature type="compositionally biased region" description="Basic and acidic residues" evidence="17">
    <location>
        <begin position="340"/>
        <end position="360"/>
    </location>
</feature>
<evidence type="ECO:0000256" key="14">
    <source>
        <dbReference type="ARBA" id="ARBA00022853"/>
    </source>
</evidence>
<proteinExistence type="inferred from homology"/>
<dbReference type="InterPro" id="IPR027417">
    <property type="entry name" value="P-loop_NTPase"/>
</dbReference>
<keyword evidence="11" id="KW-0378">Hydrolase</keyword>
<dbReference type="InterPro" id="IPR000330">
    <property type="entry name" value="SNF2_N"/>
</dbReference>
<feature type="compositionally biased region" description="Low complexity" evidence="17">
    <location>
        <begin position="83"/>
        <end position="95"/>
    </location>
</feature>
<evidence type="ECO:0000259" key="18">
    <source>
        <dbReference type="PROSITE" id="PS51192"/>
    </source>
</evidence>
<evidence type="ECO:0000256" key="12">
    <source>
        <dbReference type="ARBA" id="ARBA00022806"/>
    </source>
</evidence>
<evidence type="ECO:0000256" key="13">
    <source>
        <dbReference type="ARBA" id="ARBA00022840"/>
    </source>
</evidence>
<dbReference type="GO" id="GO:0042254">
    <property type="term" value="P:ribosome biogenesis"/>
    <property type="evidence" value="ECO:0007669"/>
    <property type="project" value="UniProtKB-KW"/>
</dbReference>
<feature type="domain" description="Helicase ATP-binding" evidence="18">
    <location>
        <begin position="433"/>
        <end position="599"/>
    </location>
</feature>
<comment type="similarity">
    <text evidence="4">Belongs to the NOP53 family.</text>
</comment>
<evidence type="ECO:0000256" key="16">
    <source>
        <dbReference type="ARBA" id="ARBA00047995"/>
    </source>
</evidence>
<comment type="catalytic activity">
    <reaction evidence="16">
        <text>ATP + H2O = ADP + phosphate + H(+)</text>
        <dbReference type="Rhea" id="RHEA:13065"/>
        <dbReference type="ChEBI" id="CHEBI:15377"/>
        <dbReference type="ChEBI" id="CHEBI:15378"/>
        <dbReference type="ChEBI" id="CHEBI:30616"/>
        <dbReference type="ChEBI" id="CHEBI:43474"/>
        <dbReference type="ChEBI" id="CHEBI:456216"/>
        <dbReference type="EC" id="3.6.4.12"/>
    </reaction>
</comment>
<keyword evidence="13" id="KW-0067">ATP-binding</keyword>
<keyword evidence="12" id="KW-0347">Helicase</keyword>
<evidence type="ECO:0000256" key="6">
    <source>
        <dbReference type="ARBA" id="ARBA00018339"/>
    </source>
</evidence>
<evidence type="ECO:0000313" key="20">
    <source>
        <dbReference type="EMBL" id="TVU17884.1"/>
    </source>
</evidence>
<dbReference type="Proteomes" id="UP000324897">
    <property type="component" value="Chromosome 7"/>
</dbReference>
<dbReference type="OrthoDB" id="5857104at2759"/>
<dbReference type="SMART" id="SM01314">
    <property type="entry name" value="SnAC"/>
    <property type="match status" value="1"/>
</dbReference>
<dbReference type="CDD" id="cd18793">
    <property type="entry name" value="SF2_C_SNF"/>
    <property type="match status" value="1"/>
</dbReference>
<comment type="subcellular location">
    <subcellularLocation>
        <location evidence="1">Nucleus</location>
        <location evidence="1">Nucleolus</location>
    </subcellularLocation>
    <subcellularLocation>
        <location evidence="2">Nucleus</location>
        <location evidence="2">Nucleoplasm</location>
    </subcellularLocation>
</comment>
<dbReference type="GO" id="GO:0005654">
    <property type="term" value="C:nucleoplasm"/>
    <property type="evidence" value="ECO:0007669"/>
    <property type="project" value="UniProtKB-SubCell"/>
</dbReference>
<protein>
    <recommendedName>
        <fullName evidence="6">Ribosome biogenesis protein NOP53</fullName>
        <ecNumber evidence="5">3.6.4.12</ecNumber>
    </recommendedName>
</protein>
<dbReference type="Pfam" id="PF14619">
    <property type="entry name" value="SnAC"/>
    <property type="match status" value="1"/>
</dbReference>
<dbReference type="Pfam" id="PF00271">
    <property type="entry name" value="Helicase_C"/>
    <property type="match status" value="1"/>
</dbReference>